<dbReference type="EMBL" id="JABCRI010000368">
    <property type="protein sequence ID" value="KAF8369985.1"/>
    <property type="molecule type" value="Genomic_DNA"/>
</dbReference>
<dbReference type="InterPro" id="IPR053198">
    <property type="entry name" value="Gynoecium_Dev_Regulator"/>
</dbReference>
<dbReference type="OrthoDB" id="1938580at2759"/>
<reference evidence="3 4" key="1">
    <citation type="submission" date="2020-04" db="EMBL/GenBank/DDBJ databases">
        <title>Plant Genome Project.</title>
        <authorList>
            <person name="Zhang R.-G."/>
        </authorList>
    </citation>
    <scope>NUCLEOTIDE SEQUENCE [LARGE SCALE GENOMIC DNA]</scope>
    <source>
        <strain evidence="3">YNK0</strain>
        <tissue evidence="3">Leaf</tissue>
    </source>
</reference>
<gene>
    <name evidence="3" type="ORF">HHK36_031998</name>
</gene>
<dbReference type="PANTHER" id="PTHR31066">
    <property type="entry name" value="OS05G0427100 PROTEIN-RELATED"/>
    <property type="match status" value="1"/>
</dbReference>
<feature type="region of interest" description="Disordered" evidence="1">
    <location>
        <begin position="1"/>
        <end position="32"/>
    </location>
</feature>
<evidence type="ECO:0000259" key="2">
    <source>
        <dbReference type="SMART" id="SM00666"/>
    </source>
</evidence>
<feature type="compositionally biased region" description="Polar residues" evidence="1">
    <location>
        <begin position="13"/>
        <end position="22"/>
    </location>
</feature>
<organism evidence="3 4">
    <name type="scientific">Tetracentron sinense</name>
    <name type="common">Spur-leaf</name>
    <dbReference type="NCBI Taxonomy" id="13715"/>
    <lineage>
        <taxon>Eukaryota</taxon>
        <taxon>Viridiplantae</taxon>
        <taxon>Streptophyta</taxon>
        <taxon>Embryophyta</taxon>
        <taxon>Tracheophyta</taxon>
        <taxon>Spermatophyta</taxon>
        <taxon>Magnoliopsida</taxon>
        <taxon>Trochodendrales</taxon>
        <taxon>Trochodendraceae</taxon>
        <taxon>Tetracentron</taxon>
    </lineage>
</organism>
<evidence type="ECO:0000256" key="1">
    <source>
        <dbReference type="SAM" id="MobiDB-lite"/>
    </source>
</evidence>
<dbReference type="Pfam" id="PF00564">
    <property type="entry name" value="PB1"/>
    <property type="match status" value="1"/>
</dbReference>
<sequence length="435" mass="47979">MASQHPSELESGTADSLTSSPPSDYLPPPHHRLDDDFQKRVRFMCSFGGRILPRPHDNQLRYVGGDTRIVSVLHTIPFSSLLTKLSKLSGTANIAVKYQLPNEDLDALISVSTDEDVENMMEEHDRLVHGGNSKTARLRLFLFPLDDSSGISNLGSLLESSSKRDHWFFDALKGCRSSVSASLQRGLSEVSSVVSETPDYLFGLDNSDEPREPKLKTRSSLAENVLHSEPDSPAPAISSPYCSASSVVYVSANQELPPVKTRNESQILAMDSKENQVDGFTDSREPSISQQTGYPGNPMWHYLPESHFPVPAVQHMPVYYVPGPVPTSNVQVQQVQMQMPYIQRFPAPASQIPVGFRHPIPGVGQVYDGGVKPVPAVDGYEFQVIGIEARMILDSHVPVTNKCCNYLFVGYDPLLSETSQQCPSAIRRQASTNKR</sequence>
<protein>
    <recommendedName>
        <fullName evidence="2">PB1 domain-containing protein</fullName>
    </recommendedName>
</protein>
<accession>A0A834Y675</accession>
<proteinExistence type="predicted"/>
<dbReference type="Proteomes" id="UP000655225">
    <property type="component" value="Unassembled WGS sequence"/>
</dbReference>
<dbReference type="AlphaFoldDB" id="A0A834Y675"/>
<dbReference type="OMA" id="TECFLEQ"/>
<evidence type="ECO:0000313" key="3">
    <source>
        <dbReference type="EMBL" id="KAF8369985.1"/>
    </source>
</evidence>
<comment type="caution">
    <text evidence="3">The sequence shown here is derived from an EMBL/GenBank/DDBJ whole genome shotgun (WGS) entry which is preliminary data.</text>
</comment>
<dbReference type="FunFam" id="3.10.20.90:FF:000058">
    <property type="entry name" value="Octicosapeptide/phox/Bem1p domain kinase superfamily protein"/>
    <property type="match status" value="1"/>
</dbReference>
<dbReference type="InterPro" id="IPR000270">
    <property type="entry name" value="PB1_dom"/>
</dbReference>
<dbReference type="PANTHER" id="PTHR31066:SF33">
    <property type="entry name" value="OS07G0556300 PROTEIN"/>
    <property type="match status" value="1"/>
</dbReference>
<dbReference type="SUPFAM" id="SSF54277">
    <property type="entry name" value="CAD &amp; PB1 domains"/>
    <property type="match status" value="1"/>
</dbReference>
<dbReference type="SMART" id="SM00666">
    <property type="entry name" value="PB1"/>
    <property type="match status" value="1"/>
</dbReference>
<evidence type="ECO:0000313" key="4">
    <source>
        <dbReference type="Proteomes" id="UP000655225"/>
    </source>
</evidence>
<feature type="domain" description="PB1" evidence="2">
    <location>
        <begin position="55"/>
        <end position="145"/>
    </location>
</feature>
<name>A0A834Y675_TETSI</name>
<dbReference type="CDD" id="cd06410">
    <property type="entry name" value="PB1_UP2"/>
    <property type="match status" value="1"/>
</dbReference>
<keyword evidence="4" id="KW-1185">Reference proteome</keyword>
<dbReference type="Gene3D" id="3.10.20.90">
    <property type="entry name" value="Phosphatidylinositol 3-kinase Catalytic Subunit, Chain A, domain 1"/>
    <property type="match status" value="1"/>
</dbReference>